<dbReference type="Gene3D" id="3.10.180.50">
    <property type="match status" value="1"/>
</dbReference>
<accession>A0A7Y3TZ46</accession>
<dbReference type="EMBL" id="JABFHI010000009">
    <property type="protein sequence ID" value="NOG32754.1"/>
    <property type="molecule type" value="Genomic_DNA"/>
</dbReference>
<evidence type="ECO:0000256" key="1">
    <source>
        <dbReference type="ARBA" id="ARBA00001954"/>
    </source>
</evidence>
<dbReference type="Proteomes" id="UP000588806">
    <property type="component" value="Unassembled WGS sequence"/>
</dbReference>
<dbReference type="SMART" id="SM01150">
    <property type="entry name" value="DUF1338"/>
    <property type="match status" value="1"/>
</dbReference>
<evidence type="ECO:0000256" key="7">
    <source>
        <dbReference type="ARBA" id="ARBA00035045"/>
    </source>
</evidence>
<evidence type="ECO:0000256" key="6">
    <source>
        <dbReference type="ARBA" id="ARBA00035023"/>
    </source>
</evidence>
<keyword evidence="4" id="KW-0408">Iron</keyword>
<keyword evidence="3" id="KW-0560">Oxidoreductase</keyword>
<dbReference type="RefSeq" id="WP_171703217.1">
    <property type="nucleotide sequence ID" value="NZ_JABFHI010000009.1"/>
</dbReference>
<dbReference type="AlphaFoldDB" id="A0A7Y3TZ46"/>
<name>A0A7Y3TZ46_9GAMM</name>
<comment type="caution">
    <text evidence="8">The sequence shown here is derived from an EMBL/GenBank/DDBJ whole genome shotgun (WGS) entry which is preliminary data.</text>
</comment>
<evidence type="ECO:0000313" key="8">
    <source>
        <dbReference type="EMBL" id="NOG32754.1"/>
    </source>
</evidence>
<dbReference type="EC" id="1.13.11.93" evidence="6"/>
<organism evidence="8 9">
    <name type="scientific">Vreelandella azerica</name>
    <dbReference type="NCBI Taxonomy" id="2732867"/>
    <lineage>
        <taxon>Bacteria</taxon>
        <taxon>Pseudomonadati</taxon>
        <taxon>Pseudomonadota</taxon>
        <taxon>Gammaproteobacteria</taxon>
        <taxon>Oceanospirillales</taxon>
        <taxon>Halomonadaceae</taxon>
        <taxon>Vreelandella</taxon>
    </lineage>
</organism>
<reference evidence="8 9" key="1">
    <citation type="submission" date="2020-05" db="EMBL/GenBank/DDBJ databases">
        <authorList>
            <person name="Ruan W."/>
            <person name="Jeon C.O."/>
            <person name="Chun B.H."/>
        </authorList>
    </citation>
    <scope>NUCLEOTIDE SEQUENCE [LARGE SCALE GENOMIC DNA]</scope>
    <source>
        <strain evidence="8 9">TBZ9</strain>
    </source>
</reference>
<keyword evidence="2" id="KW-0223">Dioxygenase</keyword>
<comment type="similarity">
    <text evidence="5">Belongs to the 2-oxoadipate dioxygenase/decarboxylase family.</text>
</comment>
<evidence type="ECO:0000256" key="3">
    <source>
        <dbReference type="ARBA" id="ARBA00023002"/>
    </source>
</evidence>
<sequence length="257" mass="28910">MQRKEFIQQLWLDYIHAHPDVGALTLWPKAEQAEYMTLLTLNVGEFSAKAISPFLAQMGYQLVSRYAMADKGLLVHLWSPQDSGSWLIVAELQIGTLPKSQREELTRLIHQPGPADDAAKGVELFCHGRPWPMPTWSLHEALLETHPMAAWLAAMGPRLHHAGFNCHTLGQPLRKIDQLLSDSGMARACAEQNGIFPVSSLLEHRFYPTNAQKMVFAEGDEHRVSFGGLALVQKRVEDDHEPIACQLLPHHTRCEIM</sequence>
<proteinExistence type="inferred from homology"/>
<keyword evidence="9" id="KW-1185">Reference proteome</keyword>
<dbReference type="GO" id="GO:0051213">
    <property type="term" value="F:dioxygenase activity"/>
    <property type="evidence" value="ECO:0007669"/>
    <property type="project" value="UniProtKB-KW"/>
</dbReference>
<dbReference type="InterPro" id="IPR009770">
    <property type="entry name" value="HGLS"/>
</dbReference>
<protein>
    <recommendedName>
        <fullName evidence="6">2-oxoadipate dioxygenase/decarboxylase</fullName>
        <ecNumber evidence="6">1.13.11.93</ecNumber>
    </recommendedName>
    <alternativeName>
        <fullName evidence="7">2-hydroxyglutarate synthase</fullName>
    </alternativeName>
</protein>
<reference evidence="8 9" key="2">
    <citation type="submission" date="2020-06" db="EMBL/GenBank/DDBJ databases">
        <title>Halomonas songnenensis sp. nov., a moderately halophilic bacterium isolated from saline and alkaline soils.</title>
        <authorList>
            <person name="Jiang J."/>
            <person name="Pan Y."/>
        </authorList>
    </citation>
    <scope>NUCLEOTIDE SEQUENCE [LARGE SCALE GENOMIC DNA]</scope>
    <source>
        <strain evidence="8 9">TBZ9</strain>
    </source>
</reference>
<evidence type="ECO:0000256" key="4">
    <source>
        <dbReference type="ARBA" id="ARBA00023004"/>
    </source>
</evidence>
<evidence type="ECO:0000313" key="9">
    <source>
        <dbReference type="Proteomes" id="UP000588806"/>
    </source>
</evidence>
<comment type="cofactor">
    <cofactor evidence="1">
        <name>Fe(2+)</name>
        <dbReference type="ChEBI" id="CHEBI:29033"/>
    </cofactor>
</comment>
<evidence type="ECO:0000256" key="5">
    <source>
        <dbReference type="ARBA" id="ARBA00035013"/>
    </source>
</evidence>
<gene>
    <name evidence="8" type="ORF">HLB35_15145</name>
</gene>
<evidence type="ECO:0000256" key="2">
    <source>
        <dbReference type="ARBA" id="ARBA00022964"/>
    </source>
</evidence>